<dbReference type="Proteomes" id="UP001597083">
    <property type="component" value="Unassembled WGS sequence"/>
</dbReference>
<keyword evidence="3" id="KW-0804">Transcription</keyword>
<dbReference type="InterPro" id="IPR036388">
    <property type="entry name" value="WH-like_DNA-bd_sf"/>
</dbReference>
<feature type="domain" description="HTH gntR-type" evidence="4">
    <location>
        <begin position="4"/>
        <end position="72"/>
    </location>
</feature>
<evidence type="ECO:0000259" key="4">
    <source>
        <dbReference type="PROSITE" id="PS50949"/>
    </source>
</evidence>
<gene>
    <name evidence="5" type="ORF">ACFQ07_03025</name>
</gene>
<proteinExistence type="predicted"/>
<dbReference type="InterPro" id="IPR050679">
    <property type="entry name" value="Bact_HTH_transcr_reg"/>
</dbReference>
<dbReference type="PROSITE" id="PS50949">
    <property type="entry name" value="HTH_GNTR"/>
    <property type="match status" value="1"/>
</dbReference>
<comment type="caution">
    <text evidence="5">The sequence shown here is derived from an EMBL/GenBank/DDBJ whole genome shotgun (WGS) entry which is preliminary data.</text>
</comment>
<accession>A0ABW3C9J0</accession>
<keyword evidence="6" id="KW-1185">Reference proteome</keyword>
<evidence type="ECO:0000256" key="1">
    <source>
        <dbReference type="ARBA" id="ARBA00023015"/>
    </source>
</evidence>
<dbReference type="InterPro" id="IPR000524">
    <property type="entry name" value="Tscrpt_reg_HTH_GntR"/>
</dbReference>
<sequence>MLSGPQYKRIAADLRAQIQDGEFGPGDLLPGELPLSKRYGVSRHTAQCALDVLEAAGLVVRVHGRGRMVKPKTSPDDPVASVDVR</sequence>
<dbReference type="PRINTS" id="PR00035">
    <property type="entry name" value="HTHGNTR"/>
</dbReference>
<name>A0ABW3C9J0_9ACTN</name>
<reference evidence="6" key="1">
    <citation type="journal article" date="2019" name="Int. J. Syst. Evol. Microbiol.">
        <title>The Global Catalogue of Microorganisms (GCM) 10K type strain sequencing project: providing services to taxonomists for standard genome sequencing and annotation.</title>
        <authorList>
            <consortium name="The Broad Institute Genomics Platform"/>
            <consortium name="The Broad Institute Genome Sequencing Center for Infectious Disease"/>
            <person name="Wu L."/>
            <person name="Ma J."/>
        </authorList>
    </citation>
    <scope>NUCLEOTIDE SEQUENCE [LARGE SCALE GENOMIC DNA]</scope>
    <source>
        <strain evidence="6">JCM 31696</strain>
    </source>
</reference>
<protein>
    <submittedName>
        <fullName evidence="5">GntR family transcriptional regulator</fullName>
    </submittedName>
</protein>
<dbReference type="EMBL" id="JBHTIR010000272">
    <property type="protein sequence ID" value="MFD0851173.1"/>
    <property type="molecule type" value="Genomic_DNA"/>
</dbReference>
<dbReference type="SUPFAM" id="SSF46785">
    <property type="entry name" value="Winged helix' DNA-binding domain"/>
    <property type="match status" value="1"/>
</dbReference>
<dbReference type="CDD" id="cd07377">
    <property type="entry name" value="WHTH_GntR"/>
    <property type="match status" value="1"/>
</dbReference>
<dbReference type="Gene3D" id="1.10.10.10">
    <property type="entry name" value="Winged helix-like DNA-binding domain superfamily/Winged helix DNA-binding domain"/>
    <property type="match status" value="1"/>
</dbReference>
<evidence type="ECO:0000256" key="3">
    <source>
        <dbReference type="ARBA" id="ARBA00023163"/>
    </source>
</evidence>
<keyword evidence="2" id="KW-0238">DNA-binding</keyword>
<evidence type="ECO:0000256" key="2">
    <source>
        <dbReference type="ARBA" id="ARBA00023125"/>
    </source>
</evidence>
<evidence type="ECO:0000313" key="5">
    <source>
        <dbReference type="EMBL" id="MFD0851173.1"/>
    </source>
</evidence>
<dbReference type="PANTHER" id="PTHR44846:SF17">
    <property type="entry name" value="GNTR-FAMILY TRANSCRIPTIONAL REGULATOR"/>
    <property type="match status" value="1"/>
</dbReference>
<keyword evidence="1" id="KW-0805">Transcription regulation</keyword>
<dbReference type="InterPro" id="IPR036390">
    <property type="entry name" value="WH_DNA-bd_sf"/>
</dbReference>
<evidence type="ECO:0000313" key="6">
    <source>
        <dbReference type="Proteomes" id="UP001597083"/>
    </source>
</evidence>
<dbReference type="SMART" id="SM00345">
    <property type="entry name" value="HTH_GNTR"/>
    <property type="match status" value="1"/>
</dbReference>
<dbReference type="PANTHER" id="PTHR44846">
    <property type="entry name" value="MANNOSYL-D-GLYCERATE TRANSPORT/METABOLISM SYSTEM REPRESSOR MNGR-RELATED"/>
    <property type="match status" value="1"/>
</dbReference>
<dbReference type="Pfam" id="PF00392">
    <property type="entry name" value="GntR"/>
    <property type="match status" value="1"/>
</dbReference>
<organism evidence="5 6">
    <name type="scientific">Actinomadura adrarensis</name>
    <dbReference type="NCBI Taxonomy" id="1819600"/>
    <lineage>
        <taxon>Bacteria</taxon>
        <taxon>Bacillati</taxon>
        <taxon>Actinomycetota</taxon>
        <taxon>Actinomycetes</taxon>
        <taxon>Streptosporangiales</taxon>
        <taxon>Thermomonosporaceae</taxon>
        <taxon>Actinomadura</taxon>
    </lineage>
</organism>